<comment type="caution">
    <text evidence="2">The sequence shown here is derived from an EMBL/GenBank/DDBJ whole genome shotgun (WGS) entry which is preliminary data.</text>
</comment>
<organism evidence="2 3">
    <name type="scientific">Exophiala sideris</name>
    <dbReference type="NCBI Taxonomy" id="1016849"/>
    <lineage>
        <taxon>Eukaryota</taxon>
        <taxon>Fungi</taxon>
        <taxon>Dikarya</taxon>
        <taxon>Ascomycota</taxon>
        <taxon>Pezizomycotina</taxon>
        <taxon>Eurotiomycetes</taxon>
        <taxon>Chaetothyriomycetidae</taxon>
        <taxon>Chaetothyriales</taxon>
        <taxon>Herpotrichiellaceae</taxon>
        <taxon>Exophiala</taxon>
    </lineage>
</organism>
<proteinExistence type="predicted"/>
<reference evidence="2 3" key="1">
    <citation type="submission" date="2023-08" db="EMBL/GenBank/DDBJ databases">
        <title>Black Yeasts Isolated from many extreme environments.</title>
        <authorList>
            <person name="Coleine C."/>
            <person name="Stajich J.E."/>
            <person name="Selbmann L."/>
        </authorList>
    </citation>
    <scope>NUCLEOTIDE SEQUENCE [LARGE SCALE GENOMIC DNA]</scope>
    <source>
        <strain evidence="2 3">CCFEE 6328</strain>
    </source>
</reference>
<evidence type="ECO:0000313" key="3">
    <source>
        <dbReference type="Proteomes" id="UP001345691"/>
    </source>
</evidence>
<evidence type="ECO:0000259" key="1">
    <source>
        <dbReference type="Pfam" id="PF12697"/>
    </source>
</evidence>
<gene>
    <name evidence="2" type="ORF">LTR69_010761</name>
</gene>
<dbReference type="Proteomes" id="UP001345691">
    <property type="component" value="Unassembled WGS sequence"/>
</dbReference>
<sequence length="422" mass="45623">MKSPPSPGAGYSASRERMNLGVGWYWGARWSDGGRQSHDATAKRQSSFADIPTGYLQGFKNTTIQSSIGGQAICISGMMDVTASANNTEIKLPDPANQTEVTERLAEFVQINSTLGQQALGGVNPVNGTFGIYSQLCFPATTGTINATTLQFLIHGSGLDRSYWNFAQGYSYVDYAAQQGYTTFFYDRLGTGLSDHPDGTQIVQIALQVEIAHELVQLLRTGAISNQTFEHVVGVGHSFGSFQTNRLTALHPDDLDAAVLTGFSTDKSGLQLGFAGFDLTIASQAYPERFSDLSNSYLTGPTIEGTQYFFFRWPGFDTAILDSADASKAGISWGEFFVDGPMVANNFTGPVDVVNGEFDLPNCHGNCLVPSNKLTPVKDVYYPAASNFSWYVGPDSGHALNLHYAAPGAYEHIHNFLRTNGL</sequence>
<dbReference type="InterPro" id="IPR029058">
    <property type="entry name" value="AB_hydrolase_fold"/>
</dbReference>
<keyword evidence="3" id="KW-1185">Reference proteome</keyword>
<accession>A0ABR0IXL9</accession>
<dbReference type="Gene3D" id="3.40.50.1820">
    <property type="entry name" value="alpha/beta hydrolase"/>
    <property type="match status" value="1"/>
</dbReference>
<evidence type="ECO:0000313" key="2">
    <source>
        <dbReference type="EMBL" id="KAK5050127.1"/>
    </source>
</evidence>
<name>A0ABR0IXL9_9EURO</name>
<protein>
    <recommendedName>
        <fullName evidence="1">AB hydrolase-1 domain-containing protein</fullName>
    </recommendedName>
</protein>
<dbReference type="EMBL" id="JAVRRF010000040">
    <property type="protein sequence ID" value="KAK5050127.1"/>
    <property type="molecule type" value="Genomic_DNA"/>
</dbReference>
<feature type="domain" description="AB hydrolase-1" evidence="1">
    <location>
        <begin position="153"/>
        <end position="403"/>
    </location>
</feature>
<dbReference type="InterPro" id="IPR000073">
    <property type="entry name" value="AB_hydrolase_1"/>
</dbReference>
<dbReference type="Pfam" id="PF12697">
    <property type="entry name" value="Abhydrolase_6"/>
    <property type="match status" value="1"/>
</dbReference>
<dbReference type="SUPFAM" id="SSF53474">
    <property type="entry name" value="alpha/beta-Hydrolases"/>
    <property type="match status" value="1"/>
</dbReference>